<dbReference type="AlphaFoldDB" id="A0A2R7Y4P4"/>
<feature type="transmembrane region" description="Helical" evidence="1">
    <location>
        <begin position="353"/>
        <end position="372"/>
    </location>
</feature>
<sequence>MERKGLAKVSLSLEAFFGNFYVAVSRGLFIPMLTYSGYPLDRVSTITFIAAVFNVVVSYLIYYNPRFMSRNTKAKLLLFHFMERIIWTSLPFTLYSPDLLTLFYGLAQVVTIPVGVLLNIAMLDVFKDEEFVEVNVLRSAVASAASLIGSLFTIYITALLTPPQSYYVAYVVSGLVGLLASFSLIPYGMSKYFIEREGEKVPEEVEIRKVNTFLMLVLMMSGGNLLGLAWPQTLKLLGAPLYITIALNLAGNIGGILGPYLWRGYRSYVVAIAINTAFTASIPLITVSYGHIVVSAILSATFIGANLIASSIYSKYVKSLGVVRASTFLTSSSAVGLLTASLIGKYIPQNQFLIYGLAAFLKALALLVVLIAIPETAVVPVKTAYGYGKLIYTASVLGYTFTVETSFKIFKIFLQVLALTALALLLLFIYGVVIILTSGV</sequence>
<evidence type="ECO:0000313" key="2">
    <source>
        <dbReference type="EMBL" id="PUA32516.1"/>
    </source>
</evidence>
<dbReference type="InterPro" id="IPR036259">
    <property type="entry name" value="MFS_trans_sf"/>
</dbReference>
<evidence type="ECO:0000256" key="1">
    <source>
        <dbReference type="SAM" id="Phobius"/>
    </source>
</evidence>
<keyword evidence="1" id="KW-1133">Transmembrane helix</keyword>
<reference evidence="2" key="1">
    <citation type="submission" date="2017-04" db="EMBL/GenBank/DDBJ databases">
        <authorList>
            <person name="Afonso C.L."/>
            <person name="Miller P.J."/>
            <person name="Scott M.A."/>
            <person name="Spackman E."/>
            <person name="Goraichik I."/>
            <person name="Dimitrov K.M."/>
            <person name="Suarez D.L."/>
            <person name="Swayne D.E."/>
        </authorList>
    </citation>
    <scope>NUCLEOTIDE SEQUENCE</scope>
    <source>
        <strain evidence="2">NZ3</strain>
    </source>
</reference>
<gene>
    <name evidence="2" type="ORF">B7O98_07645</name>
</gene>
<name>A0A2R7Y4P4_9CREN</name>
<feature type="transmembrane region" description="Helical" evidence="1">
    <location>
        <begin position="12"/>
        <end position="33"/>
    </location>
</feature>
<feature type="transmembrane region" description="Helical" evidence="1">
    <location>
        <begin position="384"/>
        <end position="401"/>
    </location>
</feature>
<proteinExistence type="predicted"/>
<dbReference type="Proteomes" id="UP000244093">
    <property type="component" value="Unassembled WGS sequence"/>
</dbReference>
<feature type="transmembrane region" description="Helical" evidence="1">
    <location>
        <begin position="45"/>
        <end position="64"/>
    </location>
</feature>
<protein>
    <submittedName>
        <fullName evidence="2">Uncharacterized protein</fullName>
    </submittedName>
</protein>
<feature type="transmembrane region" description="Helical" evidence="1">
    <location>
        <begin position="135"/>
        <end position="160"/>
    </location>
</feature>
<dbReference type="SUPFAM" id="SSF103473">
    <property type="entry name" value="MFS general substrate transporter"/>
    <property type="match status" value="1"/>
</dbReference>
<feature type="transmembrane region" description="Helical" evidence="1">
    <location>
        <begin position="325"/>
        <end position="347"/>
    </location>
</feature>
<feature type="transmembrane region" description="Helical" evidence="1">
    <location>
        <begin position="413"/>
        <end position="436"/>
    </location>
</feature>
<feature type="transmembrane region" description="Helical" evidence="1">
    <location>
        <begin position="292"/>
        <end position="313"/>
    </location>
</feature>
<feature type="transmembrane region" description="Helical" evidence="1">
    <location>
        <begin position="210"/>
        <end position="230"/>
    </location>
</feature>
<evidence type="ECO:0000313" key="3">
    <source>
        <dbReference type="Proteomes" id="UP000244093"/>
    </source>
</evidence>
<feature type="transmembrane region" description="Helical" evidence="1">
    <location>
        <begin position="268"/>
        <end position="286"/>
    </location>
</feature>
<feature type="transmembrane region" description="Helical" evidence="1">
    <location>
        <begin position="102"/>
        <end position="123"/>
    </location>
</feature>
<feature type="transmembrane region" description="Helical" evidence="1">
    <location>
        <begin position="166"/>
        <end position="189"/>
    </location>
</feature>
<reference evidence="2" key="2">
    <citation type="journal article" date="2018" name="Syst. Appl. Microbiol.">
        <title>A new symbiotic nanoarchaeote (Candidatus Nanoclepta minutus) and its host (Zestosphaera tikiterensis gen. nov., sp. nov.) from a New Zealand hot spring.</title>
        <authorList>
            <person name="St John E."/>
            <person name="Liu Y."/>
            <person name="Podar M."/>
            <person name="Stott M.B."/>
            <person name="Meneghin J."/>
            <person name="Chen Z."/>
            <person name="Lagutin K."/>
            <person name="Mitchell K."/>
            <person name="Reysenbach A.L."/>
        </authorList>
    </citation>
    <scope>NUCLEOTIDE SEQUENCE [LARGE SCALE GENOMIC DNA]</scope>
    <source>
        <strain evidence="2">NZ3</strain>
    </source>
</reference>
<dbReference type="EMBL" id="NBVN01000004">
    <property type="protein sequence ID" value="PUA32516.1"/>
    <property type="molecule type" value="Genomic_DNA"/>
</dbReference>
<accession>A0A2R7Y4P4</accession>
<comment type="caution">
    <text evidence="2">The sequence shown here is derived from an EMBL/GenBank/DDBJ whole genome shotgun (WGS) entry which is preliminary data.</text>
</comment>
<feature type="transmembrane region" description="Helical" evidence="1">
    <location>
        <begin position="242"/>
        <end position="261"/>
    </location>
</feature>
<keyword evidence="1" id="KW-0472">Membrane</keyword>
<keyword evidence="1" id="KW-0812">Transmembrane</keyword>
<organism evidence="2 3">
    <name type="scientific">Zestosphaera tikiterensis</name>
    <dbReference type="NCBI Taxonomy" id="1973259"/>
    <lineage>
        <taxon>Archaea</taxon>
        <taxon>Thermoproteota</taxon>
        <taxon>Thermoprotei</taxon>
        <taxon>Desulfurococcales</taxon>
        <taxon>Desulfurococcaceae</taxon>
        <taxon>Zestosphaera</taxon>
    </lineage>
</organism>
<feature type="transmembrane region" description="Helical" evidence="1">
    <location>
        <begin position="76"/>
        <end position="96"/>
    </location>
</feature>